<comment type="caution">
    <text evidence="1">The sequence shown here is derived from an EMBL/GenBank/DDBJ whole genome shotgun (WGS) entry which is preliminary data.</text>
</comment>
<reference evidence="1" key="1">
    <citation type="submission" date="2020-05" db="EMBL/GenBank/DDBJ databases">
        <title>Large-scale comparative analyses of tick genomes elucidate their genetic diversity and vector capacities.</title>
        <authorList>
            <person name="Jia N."/>
            <person name="Wang J."/>
            <person name="Shi W."/>
            <person name="Du L."/>
            <person name="Sun Y."/>
            <person name="Zhan W."/>
            <person name="Jiang J."/>
            <person name="Wang Q."/>
            <person name="Zhang B."/>
            <person name="Ji P."/>
            <person name="Sakyi L.B."/>
            <person name="Cui X."/>
            <person name="Yuan T."/>
            <person name="Jiang B."/>
            <person name="Yang W."/>
            <person name="Lam T.T.-Y."/>
            <person name="Chang Q."/>
            <person name="Ding S."/>
            <person name="Wang X."/>
            <person name="Zhu J."/>
            <person name="Ruan X."/>
            <person name="Zhao L."/>
            <person name="Wei J."/>
            <person name="Que T."/>
            <person name="Du C."/>
            <person name="Cheng J."/>
            <person name="Dai P."/>
            <person name="Han X."/>
            <person name="Huang E."/>
            <person name="Gao Y."/>
            <person name="Liu J."/>
            <person name="Shao H."/>
            <person name="Ye R."/>
            <person name="Li L."/>
            <person name="Wei W."/>
            <person name="Wang X."/>
            <person name="Wang C."/>
            <person name="Yang T."/>
            <person name="Huo Q."/>
            <person name="Li W."/>
            <person name="Guo W."/>
            <person name="Chen H."/>
            <person name="Zhou L."/>
            <person name="Ni X."/>
            <person name="Tian J."/>
            <person name="Zhou Y."/>
            <person name="Sheng Y."/>
            <person name="Liu T."/>
            <person name="Pan Y."/>
            <person name="Xia L."/>
            <person name="Li J."/>
            <person name="Zhao F."/>
            <person name="Cao W."/>
        </authorList>
    </citation>
    <scope>NUCLEOTIDE SEQUENCE</scope>
    <source>
        <strain evidence="1">Dsil-2018</strain>
    </source>
</reference>
<gene>
    <name evidence="1" type="ORF">HPB49_017451</name>
</gene>
<dbReference type="Proteomes" id="UP000821865">
    <property type="component" value="Chromosome 3"/>
</dbReference>
<proteinExistence type="predicted"/>
<evidence type="ECO:0000313" key="1">
    <source>
        <dbReference type="EMBL" id="KAH7960152.1"/>
    </source>
</evidence>
<evidence type="ECO:0000313" key="2">
    <source>
        <dbReference type="Proteomes" id="UP000821865"/>
    </source>
</evidence>
<accession>A0ACB8D6T5</accession>
<sequence length="477" mass="52408">MFSSSDADSCGSSSKSRRVSFGVVAPGDLDGVVALIDASLSRSLLLTWQRGPTAALRSSHCACRRYWRSVEPYLPSLLPTSFCTSVVVAGFAINANNHSIVWKYPGGERYLHTLVSMRAAGQLDGRSGPLPIYVTVGGDREDSRNFSSTFGLVYGRFHFDRNLRNITIWQFQLQRIFTQSGSNLPGTHTLNSRVGRKAAALRQFIKNFEIAPDVICLQEVGAKPAKMQGYYTLSDPQNSKVATLGIHMDWNYPGDSCSSASPMPGINFRKMVGALVTSGHRVMVSVPAIELRARLYDIGNMAQQVEYLVVKTHVVRSYGLVSCSGAQAFVAKVFNNIRALLNRTYWPKIAYSVSVAPETFTAEVAQLGAPSSGPSRWDNYTMQPGRAHYAALCRQPVIRTPEHPECLMTQRRLGLYNVHVATFSDPAALRSRVRKAYTDGMGMAPVMVYDIDLDDFQGRCGFGMSPLIRALATAAYS</sequence>
<name>A0ACB8D6T5_DERSI</name>
<protein>
    <submittedName>
        <fullName evidence="1">Uncharacterized protein</fullName>
    </submittedName>
</protein>
<organism evidence="1 2">
    <name type="scientific">Dermacentor silvarum</name>
    <name type="common">Tick</name>
    <dbReference type="NCBI Taxonomy" id="543639"/>
    <lineage>
        <taxon>Eukaryota</taxon>
        <taxon>Metazoa</taxon>
        <taxon>Ecdysozoa</taxon>
        <taxon>Arthropoda</taxon>
        <taxon>Chelicerata</taxon>
        <taxon>Arachnida</taxon>
        <taxon>Acari</taxon>
        <taxon>Parasitiformes</taxon>
        <taxon>Ixodida</taxon>
        <taxon>Ixodoidea</taxon>
        <taxon>Ixodidae</taxon>
        <taxon>Rhipicephalinae</taxon>
        <taxon>Dermacentor</taxon>
    </lineage>
</organism>
<dbReference type="EMBL" id="CM023472">
    <property type="protein sequence ID" value="KAH7960152.1"/>
    <property type="molecule type" value="Genomic_DNA"/>
</dbReference>
<keyword evidence="2" id="KW-1185">Reference proteome</keyword>